<dbReference type="InterPro" id="IPR016186">
    <property type="entry name" value="C-type_lectin-like/link_sf"/>
</dbReference>
<dbReference type="AlphaFoldDB" id="A0A3Q2QPV2"/>
<dbReference type="InterPro" id="IPR001304">
    <property type="entry name" value="C-type_lectin-like"/>
</dbReference>
<reference evidence="2" key="1">
    <citation type="submission" date="2025-08" db="UniProtKB">
        <authorList>
            <consortium name="Ensembl"/>
        </authorList>
    </citation>
    <scope>IDENTIFICATION</scope>
</reference>
<evidence type="ECO:0000313" key="3">
    <source>
        <dbReference type="Proteomes" id="UP000265000"/>
    </source>
</evidence>
<organism evidence="2 3">
    <name type="scientific">Fundulus heteroclitus</name>
    <name type="common">Killifish</name>
    <name type="synonym">Mummichog</name>
    <dbReference type="NCBI Taxonomy" id="8078"/>
    <lineage>
        <taxon>Eukaryota</taxon>
        <taxon>Metazoa</taxon>
        <taxon>Chordata</taxon>
        <taxon>Craniata</taxon>
        <taxon>Vertebrata</taxon>
        <taxon>Euteleostomi</taxon>
        <taxon>Actinopterygii</taxon>
        <taxon>Neopterygii</taxon>
        <taxon>Teleostei</taxon>
        <taxon>Neoteleostei</taxon>
        <taxon>Acanthomorphata</taxon>
        <taxon>Ovalentaria</taxon>
        <taxon>Atherinomorphae</taxon>
        <taxon>Cyprinodontiformes</taxon>
        <taxon>Fundulidae</taxon>
        <taxon>Fundulus</taxon>
    </lineage>
</organism>
<dbReference type="STRING" id="8078.ENSFHEP00000029464"/>
<reference evidence="2" key="2">
    <citation type="submission" date="2025-09" db="UniProtKB">
        <authorList>
            <consortium name="Ensembl"/>
        </authorList>
    </citation>
    <scope>IDENTIFICATION</scope>
</reference>
<dbReference type="Ensembl" id="ENSFHET00000020058.1">
    <property type="protein sequence ID" value="ENSFHEP00000029464.1"/>
    <property type="gene ID" value="ENSFHEG00000014179.1"/>
</dbReference>
<feature type="domain" description="C-type lectin" evidence="1">
    <location>
        <begin position="26"/>
        <end position="135"/>
    </location>
</feature>
<dbReference type="InterPro" id="IPR016187">
    <property type="entry name" value="CTDL_fold"/>
</dbReference>
<keyword evidence="3" id="KW-1185">Reference proteome</keyword>
<dbReference type="Gene3D" id="3.10.100.10">
    <property type="entry name" value="Mannose-Binding Protein A, subunit A"/>
    <property type="match status" value="1"/>
</dbReference>
<dbReference type="SUPFAM" id="SSF56436">
    <property type="entry name" value="C-type lectin-like"/>
    <property type="match status" value="1"/>
</dbReference>
<dbReference type="Pfam" id="PF00059">
    <property type="entry name" value="Lectin_C"/>
    <property type="match status" value="1"/>
</dbReference>
<evidence type="ECO:0000313" key="2">
    <source>
        <dbReference type="Ensembl" id="ENSFHEP00000029464.1"/>
    </source>
</evidence>
<dbReference type="SMART" id="SM00034">
    <property type="entry name" value="CLECT"/>
    <property type="match status" value="1"/>
</dbReference>
<evidence type="ECO:0000259" key="1">
    <source>
        <dbReference type="PROSITE" id="PS50041"/>
    </source>
</evidence>
<dbReference type="CDD" id="cd00037">
    <property type="entry name" value="CLECT"/>
    <property type="match status" value="1"/>
</dbReference>
<dbReference type="PANTHER" id="PTHR45784">
    <property type="entry name" value="C-TYPE LECTIN DOMAIN FAMILY 20 MEMBER A-RELATED"/>
    <property type="match status" value="1"/>
</dbReference>
<protein>
    <recommendedName>
        <fullName evidence="1">C-type lectin domain-containing protein</fullName>
    </recommendedName>
</protein>
<sequence length="143" mass="16255">MTVKLKRALFAKVGDVVHFFTFSGIGDAMSHILVEGKQSWKDARSYCWNISSDLVIIDSEKENGAIRNMSSSESLWIGLFKDPWKWSNGSKSSFRFWDTGEPKITNNRDCVAANLKKEGRWSTENCSKKLNFICHGENQKSPD</sequence>
<dbReference type="Proteomes" id="UP000265000">
    <property type="component" value="Unplaced"/>
</dbReference>
<proteinExistence type="predicted"/>
<dbReference type="PANTHER" id="PTHR45784:SF3">
    <property type="entry name" value="C-TYPE LECTIN DOMAIN FAMILY 4 MEMBER K-LIKE-RELATED"/>
    <property type="match status" value="1"/>
</dbReference>
<dbReference type="GeneTree" id="ENSGT00940000163911"/>
<dbReference type="PROSITE" id="PS50041">
    <property type="entry name" value="C_TYPE_LECTIN_2"/>
    <property type="match status" value="1"/>
</dbReference>
<name>A0A3Q2QPV2_FUNHE</name>
<accession>A0A3Q2QPV2</accession>